<dbReference type="EMBL" id="CP020442">
    <property type="protein sequence ID" value="ARC35802.1"/>
    <property type="molecule type" value="Genomic_DNA"/>
</dbReference>
<accession>A0A1V0GPM8</accession>
<dbReference type="NCBIfam" id="NF004630">
    <property type="entry name" value="PRK05974.1"/>
    <property type="match status" value="1"/>
</dbReference>
<protein>
    <recommendedName>
        <fullName evidence="6">Phosphoribosylformylglycinamidine synthase subunit PurS</fullName>
        <shortName evidence="6">FGAM synthase</shortName>
        <ecNumber evidence="6">6.3.5.3</ecNumber>
    </recommendedName>
    <alternativeName>
        <fullName evidence="6">Formylglycinamide ribonucleotide amidotransferase subunit III</fullName>
        <shortName evidence="6">FGAR amidotransferase III</shortName>
        <shortName evidence="6">FGAR-AT III</shortName>
    </alternativeName>
    <alternativeName>
        <fullName evidence="6">Phosphoribosylformylglycinamidine synthase subunit III</fullName>
    </alternativeName>
</protein>
<keyword evidence="4 6" id="KW-0658">Purine biosynthesis</keyword>
<dbReference type="RefSeq" id="WP_080620697.1">
    <property type="nucleotide sequence ID" value="NZ_CAWMZI010000001.1"/>
</dbReference>
<dbReference type="STRING" id="147645.A6J80_04850"/>
<evidence type="ECO:0000256" key="5">
    <source>
        <dbReference type="ARBA" id="ARBA00022840"/>
    </source>
</evidence>
<comment type="function">
    <text evidence="6">Part of the phosphoribosylformylglycinamidine synthase complex involved in the purines biosynthetic pathway. Catalyzes the ATP-dependent conversion of formylglycinamide ribonucleotide (FGAR) and glutamine to yield formylglycinamidine ribonucleotide (FGAM) and glutamate. The FGAM synthase complex is composed of three subunits. PurQ produces an ammonia molecule by converting glutamine to glutamate. PurL transfers the ammonia molecule to FGAR to form FGAM in an ATP-dependent manner. PurS interacts with PurQ and PurL and is thought to assist in the transfer of the ammonia molecule from PurQ to PurL.</text>
</comment>
<dbReference type="GO" id="GO:0005524">
    <property type="term" value="F:ATP binding"/>
    <property type="evidence" value="ECO:0007669"/>
    <property type="project" value="UniProtKB-UniRule"/>
</dbReference>
<evidence type="ECO:0000256" key="1">
    <source>
        <dbReference type="ARBA" id="ARBA00022490"/>
    </source>
</evidence>
<dbReference type="EC" id="6.3.5.3" evidence="6"/>
<dbReference type="InterPro" id="IPR003850">
    <property type="entry name" value="PurS"/>
</dbReference>
<dbReference type="PANTHER" id="PTHR34696:SF1">
    <property type="entry name" value="PHOSPHORIBOSYLFORMYLGLYCINAMIDINE SYNTHASE SUBUNIT PURS"/>
    <property type="match status" value="1"/>
</dbReference>
<keyword evidence="5 6" id="KW-0067">ATP-binding</keyword>
<dbReference type="InterPro" id="IPR036604">
    <property type="entry name" value="PurS-like_sf"/>
</dbReference>
<evidence type="ECO:0000313" key="7">
    <source>
        <dbReference type="EMBL" id="ARC35802.1"/>
    </source>
</evidence>
<evidence type="ECO:0000313" key="8">
    <source>
        <dbReference type="Proteomes" id="UP000191257"/>
    </source>
</evidence>
<dbReference type="eggNOG" id="COG1828">
    <property type="taxonomic scope" value="Bacteria"/>
</dbReference>
<evidence type="ECO:0000256" key="2">
    <source>
        <dbReference type="ARBA" id="ARBA00022598"/>
    </source>
</evidence>
<dbReference type="GO" id="GO:0005737">
    <property type="term" value="C:cytoplasm"/>
    <property type="evidence" value="ECO:0007669"/>
    <property type="project" value="UniProtKB-SubCell"/>
</dbReference>
<reference evidence="7" key="1">
    <citation type="submission" date="2017-12" db="EMBL/GenBank/DDBJ databases">
        <title>FDA dAtabase for Regulatory Grade micrObial Sequences (FDA-ARGOS): Supporting development and validation of Infectious Disease Dx tests.</title>
        <authorList>
            <person name="Campos J."/>
            <person name="Goldberg B."/>
            <person name="Tallon L."/>
            <person name="Sadzewicz L."/>
            <person name="Sengamalay N."/>
            <person name="Ott S."/>
            <person name="Godinez A."/>
            <person name="Nagaraj S."/>
            <person name="Vyas G."/>
            <person name="Aluvathingal J."/>
            <person name="Nadendla S."/>
            <person name="Geyer C."/>
            <person name="Nandy P."/>
            <person name="Hobson J."/>
            <person name="Sichtig H."/>
        </authorList>
    </citation>
    <scope>NUCLEOTIDE SEQUENCE</scope>
    <source>
        <strain evidence="7">FDAARGOS_252</strain>
    </source>
</reference>
<dbReference type="NCBIfam" id="TIGR00302">
    <property type="entry name" value="phosphoribosylformylglycinamidine synthase subunit PurS"/>
    <property type="match status" value="1"/>
</dbReference>
<dbReference type="Proteomes" id="UP000191257">
    <property type="component" value="Chromosome"/>
</dbReference>
<sequence length="83" mass="8603">MKARVTIMLKDGVLDPQGEAIRHALGGLGFSGVAGVRQGKVIELDLAPELASGDAAAARAEVARMCEGLLANTVIEKYAVEIV</sequence>
<name>A0A1V0GPM8_9RHOB</name>
<comment type="pathway">
    <text evidence="6">Purine metabolism; IMP biosynthesis via de novo pathway; 5-amino-1-(5-phospho-D-ribosyl)imidazole from N(2)-formyl-N(1)-(5-phospho-D-ribosyl)glycinamide: step 1/2.</text>
</comment>
<comment type="catalytic activity">
    <reaction evidence="6">
        <text>N(2)-formyl-N(1)-(5-phospho-beta-D-ribosyl)glycinamide + L-glutamine + ATP + H2O = 2-formamido-N(1)-(5-O-phospho-beta-D-ribosyl)acetamidine + L-glutamate + ADP + phosphate + H(+)</text>
        <dbReference type="Rhea" id="RHEA:17129"/>
        <dbReference type="ChEBI" id="CHEBI:15377"/>
        <dbReference type="ChEBI" id="CHEBI:15378"/>
        <dbReference type="ChEBI" id="CHEBI:29985"/>
        <dbReference type="ChEBI" id="CHEBI:30616"/>
        <dbReference type="ChEBI" id="CHEBI:43474"/>
        <dbReference type="ChEBI" id="CHEBI:58359"/>
        <dbReference type="ChEBI" id="CHEBI:147286"/>
        <dbReference type="ChEBI" id="CHEBI:147287"/>
        <dbReference type="ChEBI" id="CHEBI:456216"/>
        <dbReference type="EC" id="6.3.5.3"/>
    </reaction>
</comment>
<comment type="subunit">
    <text evidence="6">Part of the FGAM synthase complex composed of 1 PurL, 1 PurQ and 2 PurS subunits.</text>
</comment>
<dbReference type="KEGG" id="pye:A6J80_04850"/>
<dbReference type="PANTHER" id="PTHR34696">
    <property type="entry name" value="PHOSPHORIBOSYLFORMYLGLYCINAMIDINE SYNTHASE SUBUNIT PURS"/>
    <property type="match status" value="1"/>
</dbReference>
<dbReference type="AlphaFoldDB" id="A0A1V0GPM8"/>
<keyword evidence="8" id="KW-1185">Reference proteome</keyword>
<dbReference type="UniPathway" id="UPA00074">
    <property type="reaction ID" value="UER00128"/>
</dbReference>
<keyword evidence="1 6" id="KW-0963">Cytoplasm</keyword>
<dbReference type="GO" id="GO:0004642">
    <property type="term" value="F:phosphoribosylformylglycinamidine synthase activity"/>
    <property type="evidence" value="ECO:0007669"/>
    <property type="project" value="UniProtKB-UniRule"/>
</dbReference>
<comment type="similarity">
    <text evidence="6">Belongs to the PurS family.</text>
</comment>
<keyword evidence="3 6" id="KW-0547">Nucleotide-binding</keyword>
<dbReference type="SUPFAM" id="SSF82697">
    <property type="entry name" value="PurS-like"/>
    <property type="match status" value="1"/>
</dbReference>
<evidence type="ECO:0000256" key="6">
    <source>
        <dbReference type="HAMAP-Rule" id="MF_01926"/>
    </source>
</evidence>
<dbReference type="HAMAP" id="MF_01926">
    <property type="entry name" value="PurS"/>
    <property type="match status" value="1"/>
</dbReference>
<dbReference type="Pfam" id="PF02700">
    <property type="entry name" value="PurS"/>
    <property type="match status" value="1"/>
</dbReference>
<comment type="subcellular location">
    <subcellularLocation>
        <location evidence="6">Cytoplasm</location>
    </subcellularLocation>
</comment>
<organism evidence="7 8">
    <name type="scientific">Paracoccus yeei</name>
    <dbReference type="NCBI Taxonomy" id="147645"/>
    <lineage>
        <taxon>Bacteria</taxon>
        <taxon>Pseudomonadati</taxon>
        <taxon>Pseudomonadota</taxon>
        <taxon>Alphaproteobacteria</taxon>
        <taxon>Rhodobacterales</taxon>
        <taxon>Paracoccaceae</taxon>
        <taxon>Paracoccus</taxon>
    </lineage>
</organism>
<dbReference type="Gene3D" id="3.30.1280.10">
    <property type="entry name" value="Phosphoribosylformylglycinamidine synthase subunit PurS"/>
    <property type="match status" value="1"/>
</dbReference>
<proteinExistence type="inferred from homology"/>
<gene>
    <name evidence="6" type="primary">purS</name>
    <name evidence="7" type="ORF">A6J80_04850</name>
</gene>
<dbReference type="GO" id="GO:0006189">
    <property type="term" value="P:'de novo' IMP biosynthetic process"/>
    <property type="evidence" value="ECO:0007669"/>
    <property type="project" value="UniProtKB-UniRule"/>
</dbReference>
<keyword evidence="2 6" id="KW-0436">Ligase</keyword>
<evidence type="ECO:0000256" key="3">
    <source>
        <dbReference type="ARBA" id="ARBA00022741"/>
    </source>
</evidence>
<evidence type="ECO:0000256" key="4">
    <source>
        <dbReference type="ARBA" id="ARBA00022755"/>
    </source>
</evidence>